<evidence type="ECO:0000313" key="4">
    <source>
        <dbReference type="EMBL" id="MFG6489256.1"/>
    </source>
</evidence>
<dbReference type="PROSITE" id="PS51755">
    <property type="entry name" value="OMPR_PHOB"/>
    <property type="match status" value="1"/>
</dbReference>
<dbReference type="InterPro" id="IPR016032">
    <property type="entry name" value="Sig_transdc_resp-reg_C-effctor"/>
</dbReference>
<evidence type="ECO:0000256" key="2">
    <source>
        <dbReference type="PROSITE-ProRule" id="PRU01091"/>
    </source>
</evidence>
<dbReference type="PRINTS" id="PR00364">
    <property type="entry name" value="DISEASERSIST"/>
</dbReference>
<dbReference type="SUPFAM" id="SSF52540">
    <property type="entry name" value="P-loop containing nucleoside triphosphate hydrolases"/>
    <property type="match status" value="1"/>
</dbReference>
<feature type="DNA-binding region" description="OmpR/PhoB-type" evidence="2">
    <location>
        <begin position="10"/>
        <end position="108"/>
    </location>
</feature>
<accession>A0ABW7HHQ0</accession>
<dbReference type="PANTHER" id="PTHR47691">
    <property type="entry name" value="REGULATOR-RELATED"/>
    <property type="match status" value="1"/>
</dbReference>
<keyword evidence="1 2" id="KW-0238">DNA-binding</keyword>
<dbReference type="PANTHER" id="PTHR47691:SF3">
    <property type="entry name" value="HTH-TYPE TRANSCRIPTIONAL REGULATOR RV0890C-RELATED"/>
    <property type="match status" value="1"/>
</dbReference>
<dbReference type="Gene3D" id="3.40.50.300">
    <property type="entry name" value="P-loop containing nucleotide triphosphate hydrolases"/>
    <property type="match status" value="1"/>
</dbReference>
<evidence type="ECO:0000259" key="3">
    <source>
        <dbReference type="PROSITE" id="PS51755"/>
    </source>
</evidence>
<dbReference type="Proteomes" id="UP001606134">
    <property type="component" value="Unassembled WGS sequence"/>
</dbReference>
<sequence length="940" mass="103025">MAEQAAHNPPTAFDFGPFRYDPVRRELRDGRGAVRVGSRALQLLAVLLQRPGELHSRDELVARVWPQTVVEETSLRVHMSALRRALGDGQDGARYITNVPGRGYTFVGDVRASQPEAAADPPPRTEPVGRLPPRLTQLIGRAADIARIRELLSSERLVSIVGAGGIGKTTVALDVAEQHTLLYGQEPFFVDLSTLADPAQVTTEVSHACGLDVARGDALSALESALHDQQVLIVLDNCEHVIDAVAALVSQLLRGCTRLSILATSREPLEVEAEWVFRLPPLGMPAPTEALDVDALLRYPAIQLFVTRARAASNAFKLTAANAAAVRQLCESLGGLPLAIELAAARMNSLGAAGLLQRLESALELLTRGRRLAMSRHQTLHAVLNWSYELLTEAEQCVLQRLSVFRSSFELDSALAVAASDDLPGPRVIESVLGLCGKSLLVPEAGSDGAPRYRLLYVTRLFAERMLASRPECLAVQRRHAVWVLHSTLAMKTVRQPLARQHRGQALASTVTELRAALAWTLLEENDLLLGIETVVESMHHWNVVGLVEEYRSYVVAAVDKAPRVDLEGKQLSVRLQVVQAYLAGQSLADSESYRRADAIDRSLVDHFESPADKIDALFGLCGSTFVRGDFRNTLSCAEEIRALAQGELQPLSIALGERFSVMALHELGRHDEAEPLAHRVMQFNADGLEPRFQTPIPYRVSMGLRLARIHWLRGEFRQAWALVQDILPRDDDAHVYTLCHPLAFTAVPIAIWKGDVPAAARWNQELLRHAVRGNVPYWRSFGEVYACLLDGRPLLPGSHEAHLVAQNIALMDVCSALQLVAPDPVTLQRVRQGDVGWCAPEVLRLAALAGFDPQDETSRLRCLAGLREALAVSETQHARFWSLRIAVSLWEVAGPGSADRAASRDLLHSLLDAIDDGSTQPDLQQARRLLGRDAATMQP</sequence>
<dbReference type="InterPro" id="IPR058852">
    <property type="entry name" value="HTH_77"/>
</dbReference>
<dbReference type="SUPFAM" id="SSF46894">
    <property type="entry name" value="C-terminal effector domain of the bipartite response regulators"/>
    <property type="match status" value="1"/>
</dbReference>
<dbReference type="InterPro" id="IPR027417">
    <property type="entry name" value="P-loop_NTPase"/>
</dbReference>
<feature type="domain" description="OmpR/PhoB-type" evidence="3">
    <location>
        <begin position="10"/>
        <end position="108"/>
    </location>
</feature>
<dbReference type="GO" id="GO:0005524">
    <property type="term" value="F:ATP binding"/>
    <property type="evidence" value="ECO:0007669"/>
    <property type="project" value="UniProtKB-KW"/>
</dbReference>
<keyword evidence="4" id="KW-0547">Nucleotide-binding</keyword>
<dbReference type="Gene3D" id="1.10.10.10">
    <property type="entry name" value="Winged helix-like DNA-binding domain superfamily/Winged helix DNA-binding domain"/>
    <property type="match status" value="1"/>
</dbReference>
<proteinExistence type="predicted"/>
<dbReference type="Pfam" id="PF00486">
    <property type="entry name" value="Trans_reg_C"/>
    <property type="match status" value="1"/>
</dbReference>
<dbReference type="RefSeq" id="WP_394415601.1">
    <property type="nucleotide sequence ID" value="NZ_JBIGIC010000012.1"/>
</dbReference>
<dbReference type="EMBL" id="JBIGIC010000012">
    <property type="protein sequence ID" value="MFG6489256.1"/>
    <property type="molecule type" value="Genomic_DNA"/>
</dbReference>
<protein>
    <submittedName>
        <fullName evidence="4">ATP-binding protein</fullName>
    </submittedName>
</protein>
<name>A0ABW7HHQ0_9BURK</name>
<evidence type="ECO:0000256" key="1">
    <source>
        <dbReference type="ARBA" id="ARBA00023125"/>
    </source>
</evidence>
<organism evidence="4 5">
    <name type="scientific">Pelomonas candidula</name>
    <dbReference type="NCBI Taxonomy" id="3299025"/>
    <lineage>
        <taxon>Bacteria</taxon>
        <taxon>Pseudomonadati</taxon>
        <taxon>Pseudomonadota</taxon>
        <taxon>Betaproteobacteria</taxon>
        <taxon>Burkholderiales</taxon>
        <taxon>Sphaerotilaceae</taxon>
        <taxon>Roseateles</taxon>
    </lineage>
</organism>
<dbReference type="InterPro" id="IPR001867">
    <property type="entry name" value="OmpR/PhoB-type_DNA-bd"/>
</dbReference>
<keyword evidence="5" id="KW-1185">Reference proteome</keyword>
<comment type="caution">
    <text evidence="4">The sequence shown here is derived from an EMBL/GenBank/DDBJ whole genome shotgun (WGS) entry which is preliminary data.</text>
</comment>
<keyword evidence="4" id="KW-0067">ATP-binding</keyword>
<dbReference type="InterPro" id="IPR036388">
    <property type="entry name" value="WH-like_DNA-bd_sf"/>
</dbReference>
<dbReference type="SMART" id="SM00862">
    <property type="entry name" value="Trans_reg_C"/>
    <property type="match status" value="1"/>
</dbReference>
<evidence type="ECO:0000313" key="5">
    <source>
        <dbReference type="Proteomes" id="UP001606134"/>
    </source>
</evidence>
<reference evidence="4 5" key="1">
    <citation type="submission" date="2024-08" db="EMBL/GenBank/DDBJ databases">
        <authorList>
            <person name="Lu H."/>
        </authorList>
    </citation>
    <scope>NUCLEOTIDE SEQUENCE [LARGE SCALE GENOMIC DNA]</scope>
    <source>
        <strain evidence="4 5">BYS78W</strain>
    </source>
</reference>
<dbReference type="Pfam" id="PF25872">
    <property type="entry name" value="HTH_77"/>
    <property type="match status" value="1"/>
</dbReference>
<gene>
    <name evidence="4" type="ORF">ACG04R_21410</name>
</gene>
<dbReference type="CDD" id="cd00383">
    <property type="entry name" value="trans_reg_C"/>
    <property type="match status" value="1"/>
</dbReference>